<sequence length="269" mass="29345">MPIGNNNTKRNCILSILAIGSLTLASGQVQGGLDTAAQAITTTCHEARYVLGLAEIFDAEADDIHRKLLDLKTAAIAYDIAAAMPADETTKIGRRALSLLSLQRYASAADGARAAAKTKQQAAAQLRQRAGRLLGMRETKIVSITNKGSSTGSADGNWPEASTVKADISTTLTTVADTNCSIDDLDAGDGPKKKGHPTQLDIQSQAASRHKFQAQQHFNPRCRKRLWIRKQLGRLEQPQRRPCQRRWDGGNKFLGSQNKHTKRRRHTRG</sequence>
<proteinExistence type="predicted"/>
<evidence type="ECO:0000256" key="1">
    <source>
        <dbReference type="SAM" id="MobiDB-lite"/>
    </source>
</evidence>
<dbReference type="RefSeq" id="XP_067079942.1">
    <property type="nucleotide sequence ID" value="XM_067223841.1"/>
</dbReference>
<feature type="compositionally biased region" description="Basic residues" evidence="1">
    <location>
        <begin position="259"/>
        <end position="269"/>
    </location>
</feature>
<feature type="compositionally biased region" description="Polar residues" evidence="1">
    <location>
        <begin position="200"/>
        <end position="217"/>
    </location>
</feature>
<evidence type="ECO:0000313" key="4">
    <source>
        <dbReference type="Proteomes" id="UP000195570"/>
    </source>
</evidence>
<dbReference type="VEuPathDB" id="TriTrypDB:TEOVI_000854100"/>
<feature type="region of interest" description="Disordered" evidence="1">
    <location>
        <begin position="236"/>
        <end position="269"/>
    </location>
</feature>
<feature type="signal peptide" evidence="2">
    <location>
        <begin position="1"/>
        <end position="27"/>
    </location>
</feature>
<feature type="chain" id="PRO_5009235309" description="Trypanosome variant surface glycoprotein (A-type)" evidence="2">
    <location>
        <begin position="28"/>
        <end position="269"/>
    </location>
</feature>
<feature type="region of interest" description="Disordered" evidence="1">
    <location>
        <begin position="183"/>
        <end position="217"/>
    </location>
</feature>
<evidence type="ECO:0000256" key="2">
    <source>
        <dbReference type="SAM" id="SignalP"/>
    </source>
</evidence>
<evidence type="ECO:0008006" key="5">
    <source>
        <dbReference type="Google" id="ProtNLM"/>
    </source>
</evidence>
<accession>A0A1G4I9X0</accession>
<comment type="caution">
    <text evidence="3">The sequence shown here is derived from an EMBL/GenBank/DDBJ whole genome shotgun (WGS) entry which is preliminary data.</text>
</comment>
<dbReference type="Proteomes" id="UP000195570">
    <property type="component" value="Unassembled WGS sequence"/>
</dbReference>
<gene>
    <name evidence="3" type="ORF">TEOVI_000854100</name>
</gene>
<name>A0A1G4I9X0_TRYEQ</name>
<organism evidence="3 4">
    <name type="scientific">Trypanosoma equiperdum</name>
    <dbReference type="NCBI Taxonomy" id="5694"/>
    <lineage>
        <taxon>Eukaryota</taxon>
        <taxon>Discoba</taxon>
        <taxon>Euglenozoa</taxon>
        <taxon>Kinetoplastea</taxon>
        <taxon>Metakinetoplastina</taxon>
        <taxon>Trypanosomatida</taxon>
        <taxon>Trypanosomatidae</taxon>
        <taxon>Trypanosoma</taxon>
    </lineage>
</organism>
<dbReference type="GeneID" id="92382475"/>
<dbReference type="EMBL" id="CZPT02001088">
    <property type="protein sequence ID" value="SCU68866.1"/>
    <property type="molecule type" value="Genomic_DNA"/>
</dbReference>
<keyword evidence="4" id="KW-1185">Reference proteome</keyword>
<protein>
    <recommendedName>
        <fullName evidence="5">Trypanosome variant surface glycoprotein (A-type)</fullName>
    </recommendedName>
</protein>
<evidence type="ECO:0000313" key="3">
    <source>
        <dbReference type="EMBL" id="SCU68866.1"/>
    </source>
</evidence>
<dbReference type="AlphaFoldDB" id="A0A1G4I9X0"/>
<reference evidence="3" key="1">
    <citation type="submission" date="2016-09" db="EMBL/GenBank/DDBJ databases">
        <authorList>
            <person name="Hebert L."/>
            <person name="Moumen B."/>
        </authorList>
    </citation>
    <scope>NUCLEOTIDE SEQUENCE [LARGE SCALE GENOMIC DNA]</scope>
    <source>
        <strain evidence="3">OVI</strain>
    </source>
</reference>
<dbReference type="SUPFAM" id="SSF58087">
    <property type="entry name" value="Variant surface glycoprotein (N-terminal domain)"/>
    <property type="match status" value="1"/>
</dbReference>
<keyword evidence="2" id="KW-0732">Signal</keyword>